<feature type="repeat" description="TPR" evidence="1">
    <location>
        <begin position="35"/>
        <end position="68"/>
    </location>
</feature>
<evidence type="ECO:0000313" key="2">
    <source>
        <dbReference type="EMBL" id="TXG75722.1"/>
    </source>
</evidence>
<dbReference type="SUPFAM" id="SSF48452">
    <property type="entry name" value="TPR-like"/>
    <property type="match status" value="1"/>
</dbReference>
<name>A0A5C7J4A9_9BACT</name>
<comment type="caution">
    <text evidence="2">The sequence shown here is derived from an EMBL/GenBank/DDBJ whole genome shotgun (WGS) entry which is preliminary data.</text>
</comment>
<protein>
    <submittedName>
        <fullName evidence="2">Tetratricopeptide repeat protein</fullName>
    </submittedName>
</protein>
<organism evidence="2 3">
    <name type="scientific">Candidatus Dojkabacteria bacterium</name>
    <dbReference type="NCBI Taxonomy" id="2099670"/>
    <lineage>
        <taxon>Bacteria</taxon>
        <taxon>Candidatus Dojkabacteria</taxon>
    </lineage>
</organism>
<dbReference type="AlphaFoldDB" id="A0A5C7J4A9"/>
<evidence type="ECO:0000256" key="1">
    <source>
        <dbReference type="PROSITE-ProRule" id="PRU00339"/>
    </source>
</evidence>
<dbReference type="SMART" id="SM00028">
    <property type="entry name" value="TPR"/>
    <property type="match status" value="2"/>
</dbReference>
<accession>A0A5C7J4A9</accession>
<dbReference type="InterPro" id="IPR019734">
    <property type="entry name" value="TPR_rpt"/>
</dbReference>
<dbReference type="InterPro" id="IPR011990">
    <property type="entry name" value="TPR-like_helical_dom_sf"/>
</dbReference>
<dbReference type="Proteomes" id="UP000321026">
    <property type="component" value="Unassembled WGS sequence"/>
</dbReference>
<keyword evidence="1" id="KW-0802">TPR repeat</keyword>
<proteinExistence type="predicted"/>
<sequence>MKVTSNQAIKATLAGDWDEAINLNKSLLDENPNDVAALNRIALAYMILGKNKNAKDSYQKVLSIDPLNSIAMKNLRKIKSDTKNGDVITIQVNNTFLEETGKTKVVELVNVAQSEILSSLRTGQSVELSAKRLKVHVAQGKKYIGALPDDIGSRLTKLIAGGNTYEAFIKSASSQEASIFIREVKRSSKFKDQASFVQVSEAKLKIKKRSKADQSEDED</sequence>
<evidence type="ECO:0000313" key="3">
    <source>
        <dbReference type="Proteomes" id="UP000321026"/>
    </source>
</evidence>
<gene>
    <name evidence="2" type="ORF">E6Q11_06970</name>
</gene>
<reference evidence="2 3" key="1">
    <citation type="submission" date="2018-09" db="EMBL/GenBank/DDBJ databases">
        <title>Metagenome Assembled Genomes from an Advanced Water Purification Facility.</title>
        <authorList>
            <person name="Stamps B.W."/>
            <person name="Spear J.R."/>
        </authorList>
    </citation>
    <scope>NUCLEOTIDE SEQUENCE [LARGE SCALE GENOMIC DNA]</scope>
    <source>
        <strain evidence="2">Bin_63_2</strain>
    </source>
</reference>
<dbReference type="EMBL" id="SSDS01000114">
    <property type="protein sequence ID" value="TXG75722.1"/>
    <property type="molecule type" value="Genomic_DNA"/>
</dbReference>
<dbReference type="Pfam" id="PF00515">
    <property type="entry name" value="TPR_1"/>
    <property type="match status" value="1"/>
</dbReference>
<dbReference type="Gene3D" id="1.25.40.10">
    <property type="entry name" value="Tetratricopeptide repeat domain"/>
    <property type="match status" value="1"/>
</dbReference>
<dbReference type="PROSITE" id="PS50005">
    <property type="entry name" value="TPR"/>
    <property type="match status" value="1"/>
</dbReference>